<gene>
    <name evidence="4" type="ORF">H8B22_02230</name>
</gene>
<keyword evidence="2" id="KW-0560">Oxidoreductase</keyword>
<proteinExistence type="inferred from homology"/>
<reference evidence="4 5" key="1">
    <citation type="submission" date="2020-08" db="EMBL/GenBank/DDBJ databases">
        <title>Lysobacter sp. II4 sp. nov., isolated from soil.</title>
        <authorList>
            <person name="Woo C.Y."/>
            <person name="Kim J."/>
        </authorList>
    </citation>
    <scope>NUCLEOTIDE SEQUENCE [LARGE SCALE GENOMIC DNA]</scope>
    <source>
        <strain evidence="4 5">II4</strain>
    </source>
</reference>
<feature type="region of interest" description="Disordered" evidence="3">
    <location>
        <begin position="246"/>
        <end position="297"/>
    </location>
</feature>
<evidence type="ECO:0000313" key="5">
    <source>
        <dbReference type="Proteomes" id="UP000516018"/>
    </source>
</evidence>
<dbReference type="PANTHER" id="PTHR43669">
    <property type="entry name" value="5-KETO-D-GLUCONATE 5-REDUCTASE"/>
    <property type="match status" value="1"/>
</dbReference>
<evidence type="ECO:0000256" key="3">
    <source>
        <dbReference type="SAM" id="MobiDB-lite"/>
    </source>
</evidence>
<dbReference type="InterPro" id="IPR036291">
    <property type="entry name" value="NAD(P)-bd_dom_sf"/>
</dbReference>
<dbReference type="Proteomes" id="UP000516018">
    <property type="component" value="Chromosome"/>
</dbReference>
<dbReference type="GO" id="GO:0016491">
    <property type="term" value="F:oxidoreductase activity"/>
    <property type="evidence" value="ECO:0007669"/>
    <property type="project" value="UniProtKB-KW"/>
</dbReference>
<sequence>MKPAVLILGATGTVGSATVKAAVEAGWPVVAVARDQDALDALRQRHPGAKLHTLAGSVADDAGATALVAELERIGKPFAGVIAALGMGEERGRLLDQSSEQLRHTFDEAVLPQLVAARHLLPWLAQSGRNCGYVVIGGPGGRNPWAGYGHRSIAAAAIRMLARVLHGEAQAHAVRLQLLEVESPVRTDANEKHACQQWPCVEHIGRKALALLQHRNDARCTEAVIDYRSEACNRYFDIPAPLPSSADVDPASLHSSEQESRGLTLEPDQPPSSSTTGSPPHSPTQAPQEMDSDAALLPARCLQDVRTLLQNFSLPTSTHKKKNQERTK</sequence>
<name>A0A7H0FYF4_9GAMM</name>
<evidence type="ECO:0000256" key="1">
    <source>
        <dbReference type="ARBA" id="ARBA00006484"/>
    </source>
</evidence>
<dbReference type="CDD" id="cd05233">
    <property type="entry name" value="SDR_c"/>
    <property type="match status" value="1"/>
</dbReference>
<evidence type="ECO:0000313" key="4">
    <source>
        <dbReference type="EMBL" id="QNP41070.1"/>
    </source>
</evidence>
<dbReference type="AlphaFoldDB" id="A0A7H0FYF4"/>
<dbReference type="SUPFAM" id="SSF51735">
    <property type="entry name" value="NAD(P)-binding Rossmann-fold domains"/>
    <property type="match status" value="1"/>
</dbReference>
<accession>A0A7H0FYF4</accession>
<protein>
    <submittedName>
        <fullName evidence="4">SDR family oxidoreductase</fullName>
    </submittedName>
</protein>
<dbReference type="Pfam" id="PF00106">
    <property type="entry name" value="adh_short"/>
    <property type="match status" value="1"/>
</dbReference>
<dbReference type="KEGG" id="lsx:H8B22_02230"/>
<dbReference type="EMBL" id="CP060820">
    <property type="protein sequence ID" value="QNP41070.1"/>
    <property type="molecule type" value="Genomic_DNA"/>
</dbReference>
<keyword evidence="5" id="KW-1185">Reference proteome</keyword>
<comment type="similarity">
    <text evidence="1">Belongs to the short-chain dehydrogenases/reductases (SDR) family.</text>
</comment>
<dbReference type="Gene3D" id="3.40.50.720">
    <property type="entry name" value="NAD(P)-binding Rossmann-like Domain"/>
    <property type="match status" value="1"/>
</dbReference>
<dbReference type="InterPro" id="IPR002347">
    <property type="entry name" value="SDR_fam"/>
</dbReference>
<dbReference type="RefSeq" id="WP_187712506.1">
    <property type="nucleotide sequence ID" value="NZ_CP060820.1"/>
</dbReference>
<organism evidence="4 5">
    <name type="scientific">Agrilutibacter terrestris</name>
    <dbReference type="NCBI Taxonomy" id="2865112"/>
    <lineage>
        <taxon>Bacteria</taxon>
        <taxon>Pseudomonadati</taxon>
        <taxon>Pseudomonadota</taxon>
        <taxon>Gammaproteobacteria</taxon>
        <taxon>Lysobacterales</taxon>
        <taxon>Lysobacteraceae</taxon>
        <taxon>Agrilutibacter</taxon>
    </lineage>
</organism>
<dbReference type="PANTHER" id="PTHR43669:SF12">
    <property type="entry name" value="BLR5618 PROTEIN"/>
    <property type="match status" value="1"/>
</dbReference>
<evidence type="ECO:0000256" key="2">
    <source>
        <dbReference type="ARBA" id="ARBA00023002"/>
    </source>
</evidence>